<evidence type="ECO:0000313" key="4">
    <source>
        <dbReference type="Proteomes" id="UP001151760"/>
    </source>
</evidence>
<feature type="compositionally biased region" description="Polar residues" evidence="1">
    <location>
        <begin position="915"/>
        <end position="932"/>
    </location>
</feature>
<evidence type="ECO:0008006" key="5">
    <source>
        <dbReference type="Google" id="ProtNLM"/>
    </source>
</evidence>
<evidence type="ECO:0000313" key="3">
    <source>
        <dbReference type="EMBL" id="GJT04220.1"/>
    </source>
</evidence>
<evidence type="ECO:0000256" key="1">
    <source>
        <dbReference type="SAM" id="MobiDB-lite"/>
    </source>
</evidence>
<sequence length="1500" mass="170707">MVEVDTVRCFVAGLGKLKIAIRNQSGAKHVEVKLVLEREVVFSIIIRRRYLYPYLLGFILTIGKVFEIWVDEDNQLLEFLVFLGFREAYKDMCQNIEFLNSASIFDIHRPLSLIDLWRFIQRNYKVIPRPFRSCLLGPTSGYQSHDRVLPPATQEEQFADEKERKARTLLLMAVPKDHLRRFHASDKPKISAAINTNTMNDANHKFLRLPVLPDAFEQTSKRHHLLPLTSDNVAFSNTSQSLSSKHISQPTAQEVIVLLPFPLPKHQQLLLPFLADEIAMTAIKIKKFYKKTGRRPRVDGKMHVAFDKRKVECFNCHNTGHCPGKCQLKVQRRLSRQEGMGRGQDFKPVRTEKEALMTIDEDSYNALQAKYDELQSEFGDRGKPALTAHKLAVKKLESQLRASHKQQSSLTEKLNFQANQIFEKDEKLKKYRRIGMKAVKDKDALQKNCLGYGIQSNAEVLGYEEEISRGIFALREIDAGYYDIPLYNRFKQLPLPPKRTQPQCLNPNNRQNGNQNNKGKLGADILSFERKTCFVCGSLSHLIKDCDYYEKKMAREAALKSQRVVHADVRQATPAWTNTNRVNKANQFTPRPVQLNNIRPNLSTASKTIKTGRVNVNTGHGNVSTVSSAGTQIKSGSSRFNTGKQNVNSGSVHVNTARVNRPVSNQTSNKTSPKLSQVNLKSPKKCFSKHSSPVNRPFSRNTAHKSNKYAVKGKMGTAVKTSAGCVWRKVIPLSNTNSGPTPDSNVNVSRGPILKIIKNYPKWDLLLLEEVKVVSVEKICDKKLNVLFTEKEKVKKLENKLRQKRKREETEDAEGQDQDIPSQTDQGNKFATPEKSKDSGEAQAEQISPSTLEAAQILTNVASEGFKGSQAPPGSKIYRRKPKSTATPTKVLDFEEPAERPVTTTSTAVNTGSTPSAQVNTGSTPSAELNTGETERVQRREGKAPMTEEDLQAEVQASKKSREQELQVLADLEAAQRLQATMDAEAQRQIHLDELLARRLVEQEEEAAKEALATEFDYIQARLNADQILAEKIQQEEREQYSIEDRAKFLHDTIAAQRKFLTEQRMPHIKNKPPNQYHNIKTFVAIRSEEDERAVKKMNEQAADKEKEQKAESVHEEVQEEEGAKKRKLGTRRKLKAKRRKYTSGLTREDDDLKIEDLKAVYELVMGKYQDEIPEGFDKMLWGDLIIMFNQGDTADFWDEQLNWKIISWKLHSSSGLEEFEDSDDDDLAKSDHEEAERVGVLTNHHTTNGLLLVEVDIVRCFVAGLGKLKIAIRNQSGAKHVEVKLVLEREVVFSIIIRRRDLYPYLLGFILRNGKVFEIWVDGDNQLLEFLEFLGFREAYKDMCRNIEDVRKDRPWGFGVGCSRIRWLEPKLRMLMEGDYRSLDAALIQGWSFMSKVTRARKMSTVAPPGAKLGYDAYDLDMVGKVLPPATQEEQFADEKERKARTLLLMAVPKDHLRRFHASDKPKISAAINTNTMNDANHKFLRLPVLRAWVIVYRP</sequence>
<feature type="compositionally biased region" description="Basic and acidic residues" evidence="1">
    <location>
        <begin position="798"/>
        <end position="809"/>
    </location>
</feature>
<feature type="region of interest" description="Disordered" evidence="1">
    <location>
        <begin position="863"/>
        <end position="950"/>
    </location>
</feature>
<gene>
    <name evidence="3" type="ORF">Tco_0838682</name>
</gene>
<keyword evidence="2" id="KW-0812">Transmembrane</keyword>
<feature type="compositionally biased region" description="Basic and acidic residues" evidence="1">
    <location>
        <begin position="933"/>
        <end position="943"/>
    </location>
</feature>
<name>A0ABQ5ANH5_9ASTR</name>
<proteinExistence type="predicted"/>
<protein>
    <recommendedName>
        <fullName evidence="5">CCHC-type domain-containing protein</fullName>
    </recommendedName>
</protein>
<feature type="compositionally biased region" description="Polar residues" evidence="1">
    <location>
        <begin position="662"/>
        <end position="680"/>
    </location>
</feature>
<dbReference type="EMBL" id="BQNB010012493">
    <property type="protein sequence ID" value="GJT04220.1"/>
    <property type="molecule type" value="Genomic_DNA"/>
</dbReference>
<feature type="transmembrane region" description="Helical" evidence="2">
    <location>
        <begin position="51"/>
        <end position="70"/>
    </location>
</feature>
<feature type="region of interest" description="Disordered" evidence="1">
    <location>
        <begin position="662"/>
        <end position="701"/>
    </location>
</feature>
<feature type="compositionally biased region" description="Polar residues" evidence="1">
    <location>
        <begin position="819"/>
        <end position="829"/>
    </location>
</feature>
<organism evidence="3 4">
    <name type="scientific">Tanacetum coccineum</name>
    <dbReference type="NCBI Taxonomy" id="301880"/>
    <lineage>
        <taxon>Eukaryota</taxon>
        <taxon>Viridiplantae</taxon>
        <taxon>Streptophyta</taxon>
        <taxon>Embryophyta</taxon>
        <taxon>Tracheophyta</taxon>
        <taxon>Spermatophyta</taxon>
        <taxon>Magnoliopsida</taxon>
        <taxon>eudicotyledons</taxon>
        <taxon>Gunneridae</taxon>
        <taxon>Pentapetalae</taxon>
        <taxon>asterids</taxon>
        <taxon>campanulids</taxon>
        <taxon>Asterales</taxon>
        <taxon>Asteraceae</taxon>
        <taxon>Asteroideae</taxon>
        <taxon>Anthemideae</taxon>
        <taxon>Anthemidinae</taxon>
        <taxon>Tanacetum</taxon>
    </lineage>
</organism>
<feature type="region of interest" description="Disordered" evidence="1">
    <location>
        <begin position="1098"/>
        <end position="1130"/>
    </location>
</feature>
<keyword evidence="2" id="KW-0472">Membrane</keyword>
<keyword evidence="4" id="KW-1185">Reference proteome</keyword>
<feature type="compositionally biased region" description="Basic and acidic residues" evidence="1">
    <location>
        <begin position="1098"/>
        <end position="1117"/>
    </location>
</feature>
<feature type="region of interest" description="Disordered" evidence="1">
    <location>
        <begin position="798"/>
        <end position="847"/>
    </location>
</feature>
<evidence type="ECO:0000256" key="2">
    <source>
        <dbReference type="SAM" id="Phobius"/>
    </source>
</evidence>
<reference evidence="3" key="2">
    <citation type="submission" date="2022-01" db="EMBL/GenBank/DDBJ databases">
        <authorList>
            <person name="Yamashiro T."/>
            <person name="Shiraishi A."/>
            <person name="Satake H."/>
            <person name="Nakayama K."/>
        </authorList>
    </citation>
    <scope>NUCLEOTIDE SEQUENCE</scope>
</reference>
<keyword evidence="2" id="KW-1133">Transmembrane helix</keyword>
<feature type="compositionally biased region" description="Polar residues" evidence="1">
    <location>
        <begin position="689"/>
        <end position="701"/>
    </location>
</feature>
<feature type="compositionally biased region" description="Low complexity" evidence="1">
    <location>
        <begin position="902"/>
        <end position="914"/>
    </location>
</feature>
<accession>A0ABQ5ANH5</accession>
<reference evidence="3" key="1">
    <citation type="journal article" date="2022" name="Int. J. Mol. Sci.">
        <title>Draft Genome of Tanacetum Coccineum: Genomic Comparison of Closely Related Tanacetum-Family Plants.</title>
        <authorList>
            <person name="Yamashiro T."/>
            <person name="Shiraishi A."/>
            <person name="Nakayama K."/>
            <person name="Satake H."/>
        </authorList>
    </citation>
    <scope>NUCLEOTIDE SEQUENCE</scope>
</reference>
<dbReference type="Proteomes" id="UP001151760">
    <property type="component" value="Unassembled WGS sequence"/>
</dbReference>
<comment type="caution">
    <text evidence="3">The sequence shown here is derived from an EMBL/GenBank/DDBJ whole genome shotgun (WGS) entry which is preliminary data.</text>
</comment>